<protein>
    <submittedName>
        <fullName evidence="2">Uncharacterized protein</fullName>
    </submittedName>
</protein>
<dbReference type="Proteomes" id="UP000600026">
    <property type="component" value="Unassembled WGS sequence"/>
</dbReference>
<sequence length="67" mass="6792">MTAATATPAQIRKVRRGEEGDGEEEGEGDIRVRSPEVPWGRGSGSGGSGGSGGCGKGGSGRWVNRFS</sequence>
<dbReference type="AlphaFoldDB" id="A0A919H898"/>
<name>A0A919H898_9ACTN</name>
<proteinExistence type="predicted"/>
<evidence type="ECO:0000313" key="3">
    <source>
        <dbReference type="Proteomes" id="UP000600026"/>
    </source>
</evidence>
<dbReference type="EMBL" id="BNEE01000006">
    <property type="protein sequence ID" value="GHI88433.1"/>
    <property type="molecule type" value="Genomic_DNA"/>
</dbReference>
<organism evidence="2 3">
    <name type="scientific">Streptomyces xanthophaeus</name>
    <dbReference type="NCBI Taxonomy" id="67385"/>
    <lineage>
        <taxon>Bacteria</taxon>
        <taxon>Bacillati</taxon>
        <taxon>Actinomycetota</taxon>
        <taxon>Actinomycetes</taxon>
        <taxon>Kitasatosporales</taxon>
        <taxon>Streptomycetaceae</taxon>
        <taxon>Streptomyces</taxon>
    </lineage>
</organism>
<reference evidence="2" key="1">
    <citation type="submission" date="2020-09" db="EMBL/GenBank/DDBJ databases">
        <title>Whole genome shotgun sequence of Streptomyces xanthophaeus NBRC 12829.</title>
        <authorList>
            <person name="Komaki H."/>
            <person name="Tamura T."/>
        </authorList>
    </citation>
    <scope>NUCLEOTIDE SEQUENCE</scope>
    <source>
        <strain evidence="2">NBRC 12829</strain>
    </source>
</reference>
<feature type="compositionally biased region" description="Gly residues" evidence="1">
    <location>
        <begin position="41"/>
        <end position="60"/>
    </location>
</feature>
<comment type="caution">
    <text evidence="2">The sequence shown here is derived from an EMBL/GenBank/DDBJ whole genome shotgun (WGS) entry which is preliminary data.</text>
</comment>
<evidence type="ECO:0000256" key="1">
    <source>
        <dbReference type="SAM" id="MobiDB-lite"/>
    </source>
</evidence>
<gene>
    <name evidence="2" type="ORF">Sxan_57970</name>
</gene>
<feature type="region of interest" description="Disordered" evidence="1">
    <location>
        <begin position="1"/>
        <end position="67"/>
    </location>
</feature>
<evidence type="ECO:0000313" key="2">
    <source>
        <dbReference type="EMBL" id="GHI88433.1"/>
    </source>
</evidence>
<keyword evidence="3" id="KW-1185">Reference proteome</keyword>
<accession>A0A919H898</accession>